<accession>A0ACD0WQQ7</accession>
<keyword evidence="2" id="KW-1185">Reference proteome</keyword>
<evidence type="ECO:0000313" key="1">
    <source>
        <dbReference type="EMBL" id="QFZ29600.1"/>
    </source>
</evidence>
<name>A0ACD0WQQ7_CLALS</name>
<evidence type="ECO:0000313" key="2">
    <source>
        <dbReference type="Proteomes" id="UP000326582"/>
    </source>
</evidence>
<reference evidence="2" key="1">
    <citation type="journal article" date="2019" name="MBio">
        <title>Comparative genomics for the elucidation of multidrug resistance (MDR) in Candida lusitaniae.</title>
        <authorList>
            <person name="Kannan A."/>
            <person name="Asner S.A."/>
            <person name="Trachsel E."/>
            <person name="Kelly S."/>
            <person name="Parker J."/>
            <person name="Sanglard D."/>
        </authorList>
    </citation>
    <scope>NUCLEOTIDE SEQUENCE [LARGE SCALE GENOMIC DNA]</scope>
    <source>
        <strain evidence="2">P1</strain>
    </source>
</reference>
<dbReference type="Proteomes" id="UP000326582">
    <property type="component" value="Chromosome 6"/>
</dbReference>
<protein>
    <submittedName>
        <fullName evidence="1">Uncharacterized protein</fullName>
    </submittedName>
</protein>
<sequence>MSHRESQEGLLELEDFQNAPKCPPYSEDESLMPLEVRFKIGDTSKFKTSSDRILFFFNENLSVEEAGEKAFKDTFGSIPKEIHASIESRSSSPSAIANANSKIKHLFKKNETLAVSDNLKAYQRRNNCNTLLMMSLMVSLVALLIGFGFIILAAVD</sequence>
<gene>
    <name evidence="1" type="ORF">EJF14_60110</name>
</gene>
<dbReference type="EMBL" id="CP038489">
    <property type="protein sequence ID" value="QFZ29600.1"/>
    <property type="molecule type" value="Genomic_DNA"/>
</dbReference>
<proteinExistence type="predicted"/>
<organism evidence="1 2">
    <name type="scientific">Clavispora lusitaniae</name>
    <name type="common">Candida lusitaniae</name>
    <dbReference type="NCBI Taxonomy" id="36911"/>
    <lineage>
        <taxon>Eukaryota</taxon>
        <taxon>Fungi</taxon>
        <taxon>Dikarya</taxon>
        <taxon>Ascomycota</taxon>
        <taxon>Saccharomycotina</taxon>
        <taxon>Pichiomycetes</taxon>
        <taxon>Metschnikowiaceae</taxon>
        <taxon>Clavispora</taxon>
    </lineage>
</organism>